<feature type="transmembrane region" description="Helical" evidence="1">
    <location>
        <begin position="64"/>
        <end position="84"/>
    </location>
</feature>
<evidence type="ECO:0000313" key="2">
    <source>
        <dbReference type="EMBL" id="KAF5363819.1"/>
    </source>
</evidence>
<proteinExistence type="predicted"/>
<protein>
    <submittedName>
        <fullName evidence="2">Uncharacterized protein</fullName>
    </submittedName>
</protein>
<keyword evidence="1" id="KW-1133">Transmembrane helix</keyword>
<evidence type="ECO:0000313" key="3">
    <source>
        <dbReference type="Proteomes" id="UP000559027"/>
    </source>
</evidence>
<keyword evidence="1" id="KW-0812">Transmembrane</keyword>
<comment type="caution">
    <text evidence="2">The sequence shown here is derived from an EMBL/GenBank/DDBJ whole genome shotgun (WGS) entry which is preliminary data.</text>
</comment>
<reference evidence="2 3" key="1">
    <citation type="journal article" date="2020" name="ISME J.">
        <title>Uncovering the hidden diversity of litter-decomposition mechanisms in mushroom-forming fungi.</title>
        <authorList>
            <person name="Floudas D."/>
            <person name="Bentzer J."/>
            <person name="Ahren D."/>
            <person name="Johansson T."/>
            <person name="Persson P."/>
            <person name="Tunlid A."/>
        </authorList>
    </citation>
    <scope>NUCLEOTIDE SEQUENCE [LARGE SCALE GENOMIC DNA]</scope>
    <source>
        <strain evidence="2 3">CBS 146.42</strain>
    </source>
</reference>
<dbReference type="EMBL" id="JAACJO010000001">
    <property type="protein sequence ID" value="KAF5363819.1"/>
    <property type="molecule type" value="Genomic_DNA"/>
</dbReference>
<organism evidence="2 3">
    <name type="scientific">Leucocoprinus leucothites</name>
    <dbReference type="NCBI Taxonomy" id="201217"/>
    <lineage>
        <taxon>Eukaryota</taxon>
        <taxon>Fungi</taxon>
        <taxon>Dikarya</taxon>
        <taxon>Basidiomycota</taxon>
        <taxon>Agaricomycotina</taxon>
        <taxon>Agaricomycetes</taxon>
        <taxon>Agaricomycetidae</taxon>
        <taxon>Agaricales</taxon>
        <taxon>Agaricineae</taxon>
        <taxon>Agaricaceae</taxon>
        <taxon>Leucocoprinus</taxon>
    </lineage>
</organism>
<dbReference type="Proteomes" id="UP000559027">
    <property type="component" value="Unassembled WGS sequence"/>
</dbReference>
<feature type="transmembrane region" description="Helical" evidence="1">
    <location>
        <begin position="96"/>
        <end position="115"/>
    </location>
</feature>
<accession>A0A8H5LNQ7</accession>
<sequence>MSKPQKTYPGHLAVDAHGDEQRHHHQIQDEDIADLEASQVAETIEQPPAEREGIKPQYKVYRPLSFSVVVLLAPASILGTLARLGLLALTTYDGESIFPLAYVQALGCLIMGFGLRLKEPIGQFYGPFYTALTTGMVV</sequence>
<name>A0A8H5LNQ7_9AGAR</name>
<keyword evidence="3" id="KW-1185">Reference proteome</keyword>
<gene>
    <name evidence="2" type="ORF">D9756_000437</name>
</gene>
<keyword evidence="1" id="KW-0472">Membrane</keyword>
<dbReference type="OrthoDB" id="409792at2759"/>
<evidence type="ECO:0000256" key="1">
    <source>
        <dbReference type="SAM" id="Phobius"/>
    </source>
</evidence>
<dbReference type="AlphaFoldDB" id="A0A8H5LNQ7"/>